<organism evidence="1">
    <name type="scientific">Myoviridae sp. ctgXL3</name>
    <dbReference type="NCBI Taxonomy" id="2826681"/>
    <lineage>
        <taxon>Viruses</taxon>
        <taxon>Duplodnaviria</taxon>
        <taxon>Heunggongvirae</taxon>
        <taxon>Uroviricota</taxon>
        <taxon>Caudoviricetes</taxon>
    </lineage>
</organism>
<protein>
    <submittedName>
        <fullName evidence="1">WLM domain protein</fullName>
    </submittedName>
</protein>
<name>A0A8S5QQA9_9CAUD</name>
<accession>A0A8S5QQA9</accession>
<sequence>MYACYRAKTDKVYLYLYQDAGKTKIYDYKHYLTQVVHEMCHVIQYYDPLWVRKKNVMHDNKFWEMLDHYLLEAEQFYLFNKEVIVKDGKFFTCKKNEG</sequence>
<proteinExistence type="predicted"/>
<dbReference type="EMBL" id="BK015712">
    <property type="protein sequence ID" value="DAE21455.1"/>
    <property type="molecule type" value="Genomic_DNA"/>
</dbReference>
<reference evidence="1" key="1">
    <citation type="journal article" date="2021" name="Proc. Natl. Acad. Sci. U.S.A.">
        <title>A Catalog of Tens of Thousands of Viruses from Human Metagenomes Reveals Hidden Associations with Chronic Diseases.</title>
        <authorList>
            <person name="Tisza M.J."/>
            <person name="Buck C.B."/>
        </authorList>
    </citation>
    <scope>NUCLEOTIDE SEQUENCE</scope>
    <source>
        <strain evidence="1">CtgXL3</strain>
    </source>
</reference>
<evidence type="ECO:0000313" key="1">
    <source>
        <dbReference type="EMBL" id="DAE21455.1"/>
    </source>
</evidence>